<dbReference type="Pfam" id="PF18962">
    <property type="entry name" value="Por_Secre_tail"/>
    <property type="match status" value="1"/>
</dbReference>
<dbReference type="PROSITE" id="PS00138">
    <property type="entry name" value="SUBTILASE_SER"/>
    <property type="match status" value="1"/>
</dbReference>
<dbReference type="InterPro" id="IPR036852">
    <property type="entry name" value="Peptidase_S8/S53_dom_sf"/>
</dbReference>
<feature type="signal peptide" evidence="6">
    <location>
        <begin position="1"/>
        <end position="23"/>
    </location>
</feature>
<dbReference type="EMBL" id="VTWT01000002">
    <property type="protein sequence ID" value="KAA9340615.1"/>
    <property type="molecule type" value="Genomic_DNA"/>
</dbReference>
<dbReference type="Gene3D" id="2.60.40.10">
    <property type="entry name" value="Immunoglobulins"/>
    <property type="match status" value="1"/>
</dbReference>
<evidence type="ECO:0000259" key="8">
    <source>
        <dbReference type="Pfam" id="PF18962"/>
    </source>
</evidence>
<evidence type="ECO:0000313" key="10">
    <source>
        <dbReference type="Proteomes" id="UP000326570"/>
    </source>
</evidence>
<gene>
    <name evidence="9" type="ORF">F0P94_04080</name>
</gene>
<feature type="domain" description="Peptidase S8/S53" evidence="7">
    <location>
        <begin position="235"/>
        <end position="499"/>
    </location>
</feature>
<dbReference type="InterPro" id="IPR051048">
    <property type="entry name" value="Peptidase_S8/S53_subtilisin"/>
</dbReference>
<name>A0A5N1J3E2_9BACT</name>
<dbReference type="PRINTS" id="PR00723">
    <property type="entry name" value="SUBTILISIN"/>
</dbReference>
<evidence type="ECO:0000256" key="4">
    <source>
        <dbReference type="ARBA" id="ARBA00022825"/>
    </source>
</evidence>
<keyword evidence="10" id="KW-1185">Reference proteome</keyword>
<keyword evidence="4 5" id="KW-0720">Serine protease</keyword>
<comment type="caution">
    <text evidence="9">The sequence shown here is derived from an EMBL/GenBank/DDBJ whole genome shotgun (WGS) entry which is preliminary data.</text>
</comment>
<keyword evidence="2 5" id="KW-0645">Protease</keyword>
<dbReference type="PROSITE" id="PS51892">
    <property type="entry name" value="SUBTILASE"/>
    <property type="match status" value="1"/>
</dbReference>
<evidence type="ECO:0000256" key="2">
    <source>
        <dbReference type="ARBA" id="ARBA00022670"/>
    </source>
</evidence>
<accession>A0A5N1J3E2</accession>
<evidence type="ECO:0000256" key="5">
    <source>
        <dbReference type="PROSITE-ProRule" id="PRU01240"/>
    </source>
</evidence>
<evidence type="ECO:0000256" key="1">
    <source>
        <dbReference type="ARBA" id="ARBA00011073"/>
    </source>
</evidence>
<dbReference type="PANTHER" id="PTHR43399">
    <property type="entry name" value="SUBTILISIN-RELATED"/>
    <property type="match status" value="1"/>
</dbReference>
<organism evidence="9 10">
    <name type="scientific">Adhaeribacter soli</name>
    <dbReference type="NCBI Taxonomy" id="2607655"/>
    <lineage>
        <taxon>Bacteria</taxon>
        <taxon>Pseudomonadati</taxon>
        <taxon>Bacteroidota</taxon>
        <taxon>Cytophagia</taxon>
        <taxon>Cytophagales</taxon>
        <taxon>Hymenobacteraceae</taxon>
        <taxon>Adhaeribacter</taxon>
    </lineage>
</organism>
<dbReference type="InterPro" id="IPR015500">
    <property type="entry name" value="Peptidase_S8_subtilisin-rel"/>
</dbReference>
<protein>
    <submittedName>
        <fullName evidence="9">S8 family serine peptidase</fullName>
    </submittedName>
</protein>
<comment type="similarity">
    <text evidence="1 5">Belongs to the peptidase S8 family.</text>
</comment>
<dbReference type="InterPro" id="IPR026444">
    <property type="entry name" value="Secre_tail"/>
</dbReference>
<dbReference type="CDD" id="cd04842">
    <property type="entry name" value="Peptidases_S8_Kp43_protease"/>
    <property type="match status" value="1"/>
</dbReference>
<dbReference type="SUPFAM" id="SSF49785">
    <property type="entry name" value="Galactose-binding domain-like"/>
    <property type="match status" value="1"/>
</dbReference>
<keyword evidence="6" id="KW-0732">Signal</keyword>
<dbReference type="RefSeq" id="WP_150902534.1">
    <property type="nucleotide sequence ID" value="NZ_VTWT01000002.1"/>
</dbReference>
<keyword evidence="3 5" id="KW-0378">Hydrolase</keyword>
<dbReference type="AlphaFoldDB" id="A0A5N1J3E2"/>
<dbReference type="SUPFAM" id="SSF52743">
    <property type="entry name" value="Subtilisin-like"/>
    <property type="match status" value="1"/>
</dbReference>
<feature type="chain" id="PRO_5025024863" evidence="6">
    <location>
        <begin position="24"/>
        <end position="924"/>
    </location>
</feature>
<feature type="active site" description="Charge relay system" evidence="5">
    <location>
        <position position="244"/>
    </location>
</feature>
<feature type="active site" description="Charge relay system" evidence="5">
    <location>
        <position position="272"/>
    </location>
</feature>
<feature type="domain" description="Secretion system C-terminal sorting" evidence="8">
    <location>
        <begin position="844"/>
        <end position="922"/>
    </location>
</feature>
<sequence>MKKPLRTSFQLMAAMLFPALAFGQTSDFSILLNSGKFLPQENTKTLNRDSETLRHSLYNGKHYVGLQFKTLPDQAQKEKLAAAGVTLHDYLPNLAYLASVPQHLTPAQLSEFGVRSVFRLSQSQKTIPAILKGELPEHAVKTKGYADVTLTTYETLKLADISEQLAQAKAEVLEETPEFRNVTVRVPVASLASLVELPFVQWVEPVEAPVAPENSKGRSLHRVNGLQDGARNLKGDGIKIGIWDGDEVSRHLDFSPSSRLLIREATGTQSDHGTHCAGTIIGRGLINPKAKGMAPNATLYSYNFSGTVTSEVSSALYSYGLNISSHSYGSTTATCGLTGSNVTYSTTSRNTDINLNNYNYHLHVHSAGNSQTACTDGWTTITGSGKSAKNNIVVANISTTEALSSSSSFGPVQDGRVKPEISALGTSVYSSYMPLNAYGTLSGTSMATPGVAGSLALIVQRYKQLYANALPISSLVKAVALNTAHDLGNPGPDYKFGYGRINTLAAVKAIEETRFLTNSISTGGIQTKTITVPTGAVKLKVMLTWNDPAAASNSSVALVNNLNLEVVNGTTTLPWILDKNNPANPATRGVDNISNIEQVTIDNPAAGTYTIRVKGTSVPSGTSQQYSLTWEVVNPFIEVTFPNGGESLSPATYEYITWDNAGVTGPQTLQYSIDGGTTWTNISTTVAATTTRYNWYVPSALNTANALIRVTDGILSDQSDAPFQTLRVPTGLKATADTITAGAVKLTWNATTNATHYDILSLSTTTGAWSTYASNIVGTTYTTPVLTTGSSRWFTLIAKNNTLGTVSDRAVAINHVVGSSARMAASSETGGRLATAKELGEIVLYPNPTQGKFSIRCENPTNDNLKITIFDALGKQVQLPATHLKTTQDGAEIDLSNHGKGIFLIYLHNANGQKIATEKVIVVL</sequence>
<evidence type="ECO:0000256" key="6">
    <source>
        <dbReference type="SAM" id="SignalP"/>
    </source>
</evidence>
<dbReference type="Proteomes" id="UP000326570">
    <property type="component" value="Unassembled WGS sequence"/>
</dbReference>
<dbReference type="InterPro" id="IPR000209">
    <property type="entry name" value="Peptidase_S8/S53_dom"/>
</dbReference>
<dbReference type="InterPro" id="IPR013783">
    <property type="entry name" value="Ig-like_fold"/>
</dbReference>
<dbReference type="Gene3D" id="2.60.120.380">
    <property type="match status" value="1"/>
</dbReference>
<dbReference type="InterPro" id="IPR008979">
    <property type="entry name" value="Galactose-bd-like_sf"/>
</dbReference>
<dbReference type="InterPro" id="IPR023828">
    <property type="entry name" value="Peptidase_S8_Ser-AS"/>
</dbReference>
<evidence type="ECO:0000256" key="3">
    <source>
        <dbReference type="ARBA" id="ARBA00022801"/>
    </source>
</evidence>
<dbReference type="NCBIfam" id="TIGR04183">
    <property type="entry name" value="Por_Secre_tail"/>
    <property type="match status" value="1"/>
</dbReference>
<evidence type="ECO:0000259" key="7">
    <source>
        <dbReference type="Pfam" id="PF00082"/>
    </source>
</evidence>
<evidence type="ECO:0000313" key="9">
    <source>
        <dbReference type="EMBL" id="KAA9340615.1"/>
    </source>
</evidence>
<dbReference type="PANTHER" id="PTHR43399:SF4">
    <property type="entry name" value="CELL WALL-ASSOCIATED PROTEASE"/>
    <property type="match status" value="1"/>
</dbReference>
<dbReference type="GO" id="GO:0004252">
    <property type="term" value="F:serine-type endopeptidase activity"/>
    <property type="evidence" value="ECO:0007669"/>
    <property type="project" value="UniProtKB-UniRule"/>
</dbReference>
<reference evidence="9 10" key="1">
    <citation type="submission" date="2019-09" db="EMBL/GenBank/DDBJ databases">
        <title>Genome sequence of Adhaeribacter sp. M2.</title>
        <authorList>
            <person name="Srinivasan S."/>
        </authorList>
    </citation>
    <scope>NUCLEOTIDE SEQUENCE [LARGE SCALE GENOMIC DNA]</scope>
    <source>
        <strain evidence="9 10">M2</strain>
    </source>
</reference>
<dbReference type="Pfam" id="PF00082">
    <property type="entry name" value="Peptidase_S8"/>
    <property type="match status" value="1"/>
</dbReference>
<dbReference type="InterPro" id="IPR034058">
    <property type="entry name" value="TagA/B/C/D_pept_dom"/>
</dbReference>
<dbReference type="Gene3D" id="3.40.50.200">
    <property type="entry name" value="Peptidase S8/S53 domain"/>
    <property type="match status" value="1"/>
</dbReference>
<feature type="active site" description="Charge relay system" evidence="5">
    <location>
        <position position="445"/>
    </location>
</feature>
<proteinExistence type="inferred from homology"/>
<dbReference type="GO" id="GO:0006508">
    <property type="term" value="P:proteolysis"/>
    <property type="evidence" value="ECO:0007669"/>
    <property type="project" value="UniProtKB-KW"/>
</dbReference>